<dbReference type="PROSITE" id="PS50865">
    <property type="entry name" value="ZF_MYND_2"/>
    <property type="match status" value="1"/>
</dbReference>
<dbReference type="PANTHER" id="PTHR46758:SF2">
    <property type="entry name" value="OJ1485_B09.11 PROTEIN"/>
    <property type="match status" value="1"/>
</dbReference>
<reference evidence="7" key="1">
    <citation type="submission" date="2023-03" db="EMBL/GenBank/DDBJ databases">
        <title>Massive genome expansion in bonnet fungi (Mycena s.s.) driven by repeated elements and novel gene families across ecological guilds.</title>
        <authorList>
            <consortium name="Lawrence Berkeley National Laboratory"/>
            <person name="Harder C.B."/>
            <person name="Miyauchi S."/>
            <person name="Viragh M."/>
            <person name="Kuo A."/>
            <person name="Thoen E."/>
            <person name="Andreopoulos B."/>
            <person name="Lu D."/>
            <person name="Skrede I."/>
            <person name="Drula E."/>
            <person name="Henrissat B."/>
            <person name="Morin E."/>
            <person name="Kohler A."/>
            <person name="Barry K."/>
            <person name="LaButti K."/>
            <person name="Morin E."/>
            <person name="Salamov A."/>
            <person name="Lipzen A."/>
            <person name="Mereny Z."/>
            <person name="Hegedus B."/>
            <person name="Baldrian P."/>
            <person name="Stursova M."/>
            <person name="Weitz H."/>
            <person name="Taylor A."/>
            <person name="Grigoriev I.V."/>
            <person name="Nagy L.G."/>
            <person name="Martin F."/>
            <person name="Kauserud H."/>
        </authorList>
    </citation>
    <scope>NUCLEOTIDE SEQUENCE</scope>
    <source>
        <strain evidence="7">CBHHK188m</strain>
    </source>
</reference>
<feature type="domain" description="MYND-type" evidence="6">
    <location>
        <begin position="429"/>
        <end position="471"/>
    </location>
</feature>
<dbReference type="PANTHER" id="PTHR46758">
    <property type="entry name" value="MYND DOMAIN-CONTAINING"/>
    <property type="match status" value="1"/>
</dbReference>
<evidence type="ECO:0000256" key="4">
    <source>
        <dbReference type="PROSITE-ProRule" id="PRU00134"/>
    </source>
</evidence>
<keyword evidence="1" id="KW-0479">Metal-binding</keyword>
<name>A0AAD7NDU0_9AGAR</name>
<dbReference type="Pfam" id="PF01753">
    <property type="entry name" value="zf-MYND"/>
    <property type="match status" value="1"/>
</dbReference>
<dbReference type="Proteomes" id="UP001215280">
    <property type="component" value="Unassembled WGS sequence"/>
</dbReference>
<dbReference type="Gene3D" id="6.10.140.2220">
    <property type="match status" value="1"/>
</dbReference>
<keyword evidence="2 4" id="KW-0863">Zinc-finger</keyword>
<evidence type="ECO:0000259" key="6">
    <source>
        <dbReference type="PROSITE" id="PS50865"/>
    </source>
</evidence>
<organism evidence="7 8">
    <name type="scientific">Mycena maculata</name>
    <dbReference type="NCBI Taxonomy" id="230809"/>
    <lineage>
        <taxon>Eukaryota</taxon>
        <taxon>Fungi</taxon>
        <taxon>Dikarya</taxon>
        <taxon>Basidiomycota</taxon>
        <taxon>Agaricomycotina</taxon>
        <taxon>Agaricomycetes</taxon>
        <taxon>Agaricomycetidae</taxon>
        <taxon>Agaricales</taxon>
        <taxon>Marasmiineae</taxon>
        <taxon>Mycenaceae</taxon>
        <taxon>Mycena</taxon>
    </lineage>
</organism>
<evidence type="ECO:0000256" key="3">
    <source>
        <dbReference type="ARBA" id="ARBA00022833"/>
    </source>
</evidence>
<dbReference type="EMBL" id="JARJLG010000057">
    <property type="protein sequence ID" value="KAJ7757801.1"/>
    <property type="molecule type" value="Genomic_DNA"/>
</dbReference>
<comment type="caution">
    <text evidence="7">The sequence shown here is derived from an EMBL/GenBank/DDBJ whole genome shotgun (WGS) entry which is preliminary data.</text>
</comment>
<evidence type="ECO:0000256" key="1">
    <source>
        <dbReference type="ARBA" id="ARBA00022723"/>
    </source>
</evidence>
<dbReference type="AlphaFoldDB" id="A0AAD7NDU0"/>
<dbReference type="GO" id="GO:0008270">
    <property type="term" value="F:zinc ion binding"/>
    <property type="evidence" value="ECO:0007669"/>
    <property type="project" value="UniProtKB-KW"/>
</dbReference>
<dbReference type="PROSITE" id="PS01360">
    <property type="entry name" value="ZF_MYND_1"/>
    <property type="match status" value="1"/>
</dbReference>
<feature type="region of interest" description="Disordered" evidence="5">
    <location>
        <begin position="601"/>
        <end position="638"/>
    </location>
</feature>
<proteinExistence type="predicted"/>
<dbReference type="InterPro" id="IPR044508">
    <property type="entry name" value="At5g50450/At1g67340-like"/>
</dbReference>
<evidence type="ECO:0000313" key="7">
    <source>
        <dbReference type="EMBL" id="KAJ7757801.1"/>
    </source>
</evidence>
<keyword evidence="3" id="KW-0862">Zinc</keyword>
<gene>
    <name evidence="7" type="ORF">DFH07DRAFT_819337</name>
</gene>
<sequence>MLRSSREPKSIVGRLYAQVQKSPDSLEAIAFSSLHALEEAAFDSYRPHELERAFYRFQEFFHPDDIPPTGAHLHDLLALKHAIMALLGMTQILLEARSHLSILPQIIDDIRSAWPAVWRYIEVIDRNFICSNDAPIEYHGLDAPLVVKTVVPALHQILGQEELVETMKESGVYALFVRLWYRLAFDGACDGWPFDVCVDVFTDLLPDEDTDLRDQVITPLGGESKVAKAALSHLRLSMRAMQQKRPGEGDMLHASRTAVDIAALAGTDFAMAYALLAQNAVRQMTRALVFLATLPKGHDVTLSIFMDYLVTNISVSDSITWVIQALDVGLLIAILRYEPWYASNGRDDLLGEDEKPEHIALLVEILPRYLVFLSVVRAARKALKKAKKSGAEKRISRRSDLWAGWVAFENLVKKRVDIAGKSSRQKNLCSRCGQKESGGRGFRQCSGCTDVYYCSSACQKRDWQAQHRTDCKNIQRNRLEGRIVNASPSDYAFVPTFIRQDFQDLGVIDLCRRDWGTNPPERPSLYLDYADHQAEPETGEYLADFDGPTRRDVVVVHVVLPNEEDTWFVLRSDEDEGSRTERLIGALSSQGPIVEQADPVAGGEGHWFGENCDLDDDPETDSDWTDVTDSDEGVDDLD</sequence>
<keyword evidence="8" id="KW-1185">Reference proteome</keyword>
<evidence type="ECO:0000313" key="8">
    <source>
        <dbReference type="Proteomes" id="UP001215280"/>
    </source>
</evidence>
<dbReference type="SUPFAM" id="SSF144232">
    <property type="entry name" value="HIT/MYND zinc finger-like"/>
    <property type="match status" value="1"/>
</dbReference>
<feature type="compositionally biased region" description="Acidic residues" evidence="5">
    <location>
        <begin position="612"/>
        <end position="638"/>
    </location>
</feature>
<protein>
    <recommendedName>
        <fullName evidence="6">MYND-type domain-containing protein</fullName>
    </recommendedName>
</protein>
<evidence type="ECO:0000256" key="2">
    <source>
        <dbReference type="ARBA" id="ARBA00022771"/>
    </source>
</evidence>
<evidence type="ECO:0000256" key="5">
    <source>
        <dbReference type="SAM" id="MobiDB-lite"/>
    </source>
</evidence>
<accession>A0AAD7NDU0</accession>
<dbReference type="InterPro" id="IPR002893">
    <property type="entry name" value="Znf_MYND"/>
</dbReference>